<dbReference type="PROSITE" id="PS50235">
    <property type="entry name" value="USP_3"/>
    <property type="match status" value="1"/>
</dbReference>
<feature type="region of interest" description="Disordered" evidence="14">
    <location>
        <begin position="1"/>
        <end position="34"/>
    </location>
</feature>
<dbReference type="GO" id="GO:0005813">
    <property type="term" value="C:centrosome"/>
    <property type="evidence" value="ECO:0007669"/>
    <property type="project" value="UniProtKB-SubCell"/>
</dbReference>
<dbReference type="PANTHER" id="PTHR11830">
    <property type="entry name" value="40S RIBOSOMAL PROTEIN S3A"/>
    <property type="match status" value="1"/>
</dbReference>
<dbReference type="SUPFAM" id="SSF74924">
    <property type="entry name" value="Cap-Gly domain"/>
    <property type="match status" value="2"/>
</dbReference>
<dbReference type="Gene3D" id="2.30.30.190">
    <property type="entry name" value="CAP Gly-rich-like domain"/>
    <property type="match status" value="2"/>
</dbReference>
<reference evidence="17 18" key="1">
    <citation type="submission" date="2020-04" db="EMBL/GenBank/DDBJ databases">
        <authorList>
            <person name="Alioto T."/>
            <person name="Alioto T."/>
            <person name="Gomez Garrido J."/>
        </authorList>
    </citation>
    <scope>NUCLEOTIDE SEQUENCE [LARGE SCALE GENOMIC DNA]</scope>
</reference>
<dbReference type="InterPro" id="IPR000938">
    <property type="entry name" value="CAP-Gly_domain"/>
</dbReference>
<keyword evidence="11" id="KW-0378">Hydrolase</keyword>
<protein>
    <recommendedName>
        <fullName evidence="5">ubiquitinyl hydrolase 1</fullName>
        <ecNumber evidence="5">3.4.19.12</ecNumber>
    </recommendedName>
</protein>
<evidence type="ECO:0000256" key="3">
    <source>
        <dbReference type="ARBA" id="ARBA00004556"/>
    </source>
</evidence>
<evidence type="ECO:0000313" key="17">
    <source>
        <dbReference type="EMBL" id="CAB3374126.1"/>
    </source>
</evidence>
<evidence type="ECO:0000256" key="9">
    <source>
        <dbReference type="ARBA" id="ARBA00022723"/>
    </source>
</evidence>
<keyword evidence="12" id="KW-0788">Thiol protease</keyword>
<feature type="domain" description="USP" evidence="15">
    <location>
        <begin position="317"/>
        <end position="682"/>
    </location>
</feature>
<comment type="caution">
    <text evidence="17">The sequence shown here is derived from an EMBL/GenBank/DDBJ whole genome shotgun (WGS) entry which is preliminary data.</text>
</comment>
<evidence type="ECO:0000256" key="11">
    <source>
        <dbReference type="ARBA" id="ARBA00022801"/>
    </source>
</evidence>
<comment type="subcellular location">
    <subcellularLocation>
        <location evidence="2">Cytoplasm</location>
        <location evidence="2">Cytoskeleton</location>
        <location evidence="2">Microtubule organizing center</location>
        <location evidence="2">Centrosome</location>
    </subcellularLocation>
    <subcellularLocation>
        <location evidence="3">Cytoplasm</location>
        <location evidence="3">Perinuclear region</location>
    </subcellularLocation>
</comment>
<dbReference type="GO" id="GO:0006508">
    <property type="term" value="P:proteolysis"/>
    <property type="evidence" value="ECO:0007669"/>
    <property type="project" value="UniProtKB-KW"/>
</dbReference>
<name>A0A8S1CRQ6_9INSE</name>
<dbReference type="InterPro" id="IPR001394">
    <property type="entry name" value="Peptidase_C19_UCH"/>
</dbReference>
<dbReference type="PROSITE" id="PS50245">
    <property type="entry name" value="CAP_GLY_2"/>
    <property type="match status" value="1"/>
</dbReference>
<keyword evidence="8" id="KW-0645">Protease</keyword>
<dbReference type="Pfam" id="PF00443">
    <property type="entry name" value="UCH"/>
    <property type="match status" value="1"/>
</dbReference>
<dbReference type="Gene3D" id="3.90.70.10">
    <property type="entry name" value="Cysteine proteinases"/>
    <property type="match status" value="1"/>
</dbReference>
<keyword evidence="9" id="KW-0479">Metal-binding</keyword>
<sequence length="688" mass="77588">MLDPLPPITPNSSSSIKNNLTHSSSLPEREVNFDDEPNYSPLKLGDRVVWLSDNGPEFGTVRWLGVLPGASSHTMAGVEFDNPVGTGTGLYNRQQLFLTRKKHASFIPLLGLIKADDFVAANSPEHKVHHPVPKAAPRTEDLIVLLADEVYKTRLGDDETCGTGKPVAGPSPDLPEPYEDRFNGYGDVGVGSMVEVTVNEVPHYGVVRWAGHLHQDHQHRLVAGIEMEEDIIGGTDGTFNGRRYFKCAPKRGFFVSMAQCRLDRRFQEQAASLPNGIPSHSGNAENGISQPECPIIRDYVRPLKTEQDVTAMCGKFRGIQGHHNSCYLDATLFGMFAFTTVFDSLLFRPPTPEDGPHYLEVQRVLREEIVNPLRSCKFVRADRVMHLRQLLEKIGSVTGMTSEEKDPEELLTSLVTQTLRAKPYLKLSSGQEAFMHQLFVEKDEEIDVPSVQQLFEQSFLSSDIKLKQVPPVLILQMPRFGKAYKMYPRILPSQILDVTDVIENCPRQCIICGKLAYFECRECFGECGSGLESITFCQACLETVHNHQRRQSHAWKRLSVPKEYLDVAERYRRRNLADSREALPPIPRIYMELFAVVCIETSHYVAFIKGGTGPDAPWLFFDSMADRRGEQNGYNIPEVSLCPDLPKWLQSEGLPLVRDERQLPERAKRLLCDAYMCFYQSPQVAMYN</sequence>
<proteinExistence type="inferred from homology"/>
<evidence type="ECO:0000256" key="6">
    <source>
        <dbReference type="ARBA" id="ARBA00022490"/>
    </source>
</evidence>
<evidence type="ECO:0000256" key="2">
    <source>
        <dbReference type="ARBA" id="ARBA00004300"/>
    </source>
</evidence>
<dbReference type="FunFam" id="3.90.70.10:FF:000009">
    <property type="entry name" value="Putative ubiquitin carboxyl-terminal hydrolase CYLD"/>
    <property type="match status" value="1"/>
</dbReference>
<evidence type="ECO:0000256" key="14">
    <source>
        <dbReference type="SAM" id="MobiDB-lite"/>
    </source>
</evidence>
<dbReference type="SMART" id="SM01052">
    <property type="entry name" value="CAP_GLY"/>
    <property type="match status" value="2"/>
</dbReference>
<dbReference type="GO" id="GO:0046872">
    <property type="term" value="F:metal ion binding"/>
    <property type="evidence" value="ECO:0007669"/>
    <property type="project" value="UniProtKB-KW"/>
</dbReference>
<keyword evidence="13" id="KW-0862">Zinc</keyword>
<evidence type="ECO:0000256" key="7">
    <source>
        <dbReference type="ARBA" id="ARBA00022553"/>
    </source>
</evidence>
<evidence type="ECO:0000313" key="18">
    <source>
        <dbReference type="Proteomes" id="UP000494165"/>
    </source>
</evidence>
<evidence type="ECO:0000259" key="16">
    <source>
        <dbReference type="PROSITE" id="PS50245"/>
    </source>
</evidence>
<comment type="similarity">
    <text evidence="4">Belongs to the peptidase C19 family.</text>
</comment>
<feature type="compositionally biased region" description="Polar residues" evidence="14">
    <location>
        <begin position="10"/>
        <end position="26"/>
    </location>
</feature>
<gene>
    <name evidence="17" type="ORF">CLODIP_2_CD13805</name>
</gene>
<evidence type="ECO:0000256" key="4">
    <source>
        <dbReference type="ARBA" id="ARBA00009085"/>
    </source>
</evidence>
<evidence type="ECO:0000256" key="12">
    <source>
        <dbReference type="ARBA" id="ARBA00022807"/>
    </source>
</evidence>
<dbReference type="Proteomes" id="UP000494165">
    <property type="component" value="Unassembled WGS sequence"/>
</dbReference>
<dbReference type="GO" id="GO:0004843">
    <property type="term" value="F:cysteine-type deubiquitinase activity"/>
    <property type="evidence" value="ECO:0007669"/>
    <property type="project" value="UniProtKB-EC"/>
</dbReference>
<evidence type="ECO:0000256" key="5">
    <source>
        <dbReference type="ARBA" id="ARBA00012759"/>
    </source>
</evidence>
<dbReference type="InterPro" id="IPR038765">
    <property type="entry name" value="Papain-like_cys_pep_sf"/>
</dbReference>
<dbReference type="GO" id="GO:0016579">
    <property type="term" value="P:protein deubiquitination"/>
    <property type="evidence" value="ECO:0007669"/>
    <property type="project" value="InterPro"/>
</dbReference>
<dbReference type="InterPro" id="IPR028889">
    <property type="entry name" value="USP"/>
</dbReference>
<dbReference type="SUPFAM" id="SSF54001">
    <property type="entry name" value="Cysteine proteinases"/>
    <property type="match status" value="1"/>
</dbReference>
<keyword evidence="18" id="KW-1185">Reference proteome</keyword>
<evidence type="ECO:0000259" key="15">
    <source>
        <dbReference type="PROSITE" id="PS50235"/>
    </source>
</evidence>
<evidence type="ECO:0000256" key="8">
    <source>
        <dbReference type="ARBA" id="ARBA00022670"/>
    </source>
</evidence>
<evidence type="ECO:0000256" key="1">
    <source>
        <dbReference type="ARBA" id="ARBA00000707"/>
    </source>
</evidence>
<evidence type="ECO:0000256" key="13">
    <source>
        <dbReference type="ARBA" id="ARBA00022833"/>
    </source>
</evidence>
<evidence type="ECO:0000256" key="10">
    <source>
        <dbReference type="ARBA" id="ARBA00022786"/>
    </source>
</evidence>
<organism evidence="17 18">
    <name type="scientific">Cloeon dipterum</name>
    <dbReference type="NCBI Taxonomy" id="197152"/>
    <lineage>
        <taxon>Eukaryota</taxon>
        <taxon>Metazoa</taxon>
        <taxon>Ecdysozoa</taxon>
        <taxon>Arthropoda</taxon>
        <taxon>Hexapoda</taxon>
        <taxon>Insecta</taxon>
        <taxon>Pterygota</taxon>
        <taxon>Palaeoptera</taxon>
        <taxon>Ephemeroptera</taxon>
        <taxon>Pisciforma</taxon>
        <taxon>Baetidae</taxon>
        <taxon>Cloeon</taxon>
    </lineage>
</organism>
<dbReference type="GO" id="GO:0048471">
    <property type="term" value="C:perinuclear region of cytoplasm"/>
    <property type="evidence" value="ECO:0007669"/>
    <property type="project" value="UniProtKB-SubCell"/>
</dbReference>
<keyword evidence="10" id="KW-0833">Ubl conjugation pathway</keyword>
<dbReference type="InterPro" id="IPR036859">
    <property type="entry name" value="CAP-Gly_dom_sf"/>
</dbReference>
<keyword evidence="7" id="KW-0597">Phosphoprotein</keyword>
<dbReference type="Pfam" id="PF01302">
    <property type="entry name" value="CAP_GLY"/>
    <property type="match status" value="2"/>
</dbReference>
<comment type="catalytic activity">
    <reaction evidence="1">
        <text>Thiol-dependent hydrolysis of ester, thioester, amide, peptide and isopeptide bonds formed by the C-terminal Gly of ubiquitin (a 76-residue protein attached to proteins as an intracellular targeting signal).</text>
        <dbReference type="EC" id="3.4.19.12"/>
    </reaction>
</comment>
<keyword evidence="6" id="KW-0963">Cytoplasm</keyword>
<dbReference type="EC" id="3.4.19.12" evidence="5"/>
<dbReference type="OrthoDB" id="6287070at2759"/>
<feature type="domain" description="CAP-Gly" evidence="16">
    <location>
        <begin position="223"/>
        <end position="256"/>
    </location>
</feature>
<accession>A0A8S1CRQ6</accession>
<dbReference type="EMBL" id="CADEPI010000093">
    <property type="protein sequence ID" value="CAB3374126.1"/>
    <property type="molecule type" value="Genomic_DNA"/>
</dbReference>
<feature type="region of interest" description="Disordered" evidence="14">
    <location>
        <begin position="157"/>
        <end position="177"/>
    </location>
</feature>
<dbReference type="AlphaFoldDB" id="A0A8S1CRQ6"/>